<accession>A0AAU9K152</accession>
<name>A0AAU9K152_9CILI</name>
<dbReference type="AlphaFoldDB" id="A0AAU9K152"/>
<feature type="compositionally biased region" description="Polar residues" evidence="2">
    <location>
        <begin position="129"/>
        <end position="140"/>
    </location>
</feature>
<feature type="coiled-coil region" evidence="1">
    <location>
        <begin position="567"/>
        <end position="601"/>
    </location>
</feature>
<keyword evidence="1" id="KW-0175">Coiled coil</keyword>
<feature type="region of interest" description="Disordered" evidence="2">
    <location>
        <begin position="78"/>
        <end position="156"/>
    </location>
</feature>
<evidence type="ECO:0000313" key="4">
    <source>
        <dbReference type="Proteomes" id="UP001162131"/>
    </source>
</evidence>
<proteinExistence type="predicted"/>
<comment type="caution">
    <text evidence="3">The sequence shown here is derived from an EMBL/GenBank/DDBJ whole genome shotgun (WGS) entry which is preliminary data.</text>
</comment>
<organism evidence="3 4">
    <name type="scientific">Blepharisma stoltei</name>
    <dbReference type="NCBI Taxonomy" id="1481888"/>
    <lineage>
        <taxon>Eukaryota</taxon>
        <taxon>Sar</taxon>
        <taxon>Alveolata</taxon>
        <taxon>Ciliophora</taxon>
        <taxon>Postciliodesmatophora</taxon>
        <taxon>Heterotrichea</taxon>
        <taxon>Heterotrichida</taxon>
        <taxon>Blepharismidae</taxon>
        <taxon>Blepharisma</taxon>
    </lineage>
</organism>
<keyword evidence="4" id="KW-1185">Reference proteome</keyword>
<dbReference type="PANTHER" id="PTHR34894:SF5">
    <property type="entry name" value="EF-HAND DOMAIN-CONTAINING PROTEIN"/>
    <property type="match status" value="1"/>
</dbReference>
<protein>
    <submittedName>
        <fullName evidence="3">Uncharacterized protein</fullName>
    </submittedName>
</protein>
<dbReference type="PANTHER" id="PTHR34894">
    <property type="entry name" value="SAM-DEPENDENT METHYLTRANSFERASE RSMI, CONSERVED SITE"/>
    <property type="match status" value="1"/>
</dbReference>
<sequence length="633" mass="73257">MNESQLKSIPTLVLGDLPPREREHYFKFLVENEVQFVEDEHGYFVAVIRVINPKLNSTTTKKAKGDKQRLFQSTFSYQQKVVSNESPKEEPSSQRSKSKTPERKRNISPFKPDFSPNQMKGISDFLDQDMSQSFKNNGESMDTKRSVNSKTPDRQREDPMKVFLKNTKFQNMVNLLKLQSGTHLRPKILSIGNLIRAIEEIYNAKYKQDTAIIEEELVRKASNKQPVPFPEFVADYLADKYKNRRMIEQNTIDLCQSLETYEKDYVEIKTFSNFLTAFLDSDDLIFFLFVRNSIQKILGLQFAPKFPGQRVTEDTRSIFLNMKQCIKVTNVVFADEESLQKTFISQVDKVMQNSDNLESLINVASFMELFLEIYHEVQPSRHMMNSNLSPFHSDDSPKHQEDTFAESMIHHENEFEGESEILKSLDFSSMLKSVYSAPKDTPPLLSEKMMKSSDFFEKKSNENSESKLPEMPVRVAQRPVEPVIKIAEPVRKGSTPRQSPQDDLKKSCIDYSDSKLVDQFVLLILKSLTDVPRPVITEIRPQVVSYLSAKMTGLIEALFSFDKRRWLELLETDNKESLKHVEVLQKQVRQLQRTMASEEDIDSICRTILQTPELKKLIGSHITNLSQQYANKW</sequence>
<gene>
    <name evidence="3" type="ORF">BSTOLATCC_MIC51179</name>
</gene>
<evidence type="ECO:0000256" key="1">
    <source>
        <dbReference type="SAM" id="Coils"/>
    </source>
</evidence>
<reference evidence="3" key="1">
    <citation type="submission" date="2021-09" db="EMBL/GenBank/DDBJ databases">
        <authorList>
            <consortium name="AG Swart"/>
            <person name="Singh M."/>
            <person name="Singh A."/>
            <person name="Seah K."/>
            <person name="Emmerich C."/>
        </authorList>
    </citation>
    <scope>NUCLEOTIDE SEQUENCE</scope>
    <source>
        <strain evidence="3">ATCC30299</strain>
    </source>
</reference>
<dbReference type="Proteomes" id="UP001162131">
    <property type="component" value="Unassembled WGS sequence"/>
</dbReference>
<evidence type="ECO:0000313" key="3">
    <source>
        <dbReference type="EMBL" id="CAG9330597.1"/>
    </source>
</evidence>
<feature type="compositionally biased region" description="Basic and acidic residues" evidence="2">
    <location>
        <begin position="141"/>
        <end position="156"/>
    </location>
</feature>
<evidence type="ECO:0000256" key="2">
    <source>
        <dbReference type="SAM" id="MobiDB-lite"/>
    </source>
</evidence>
<dbReference type="EMBL" id="CAJZBQ010000051">
    <property type="protein sequence ID" value="CAG9330597.1"/>
    <property type="molecule type" value="Genomic_DNA"/>
</dbReference>